<gene>
    <name evidence="6" type="ORF">FC48_GL000819</name>
</gene>
<feature type="binding site" evidence="5">
    <location>
        <position position="212"/>
    </location>
    <ligand>
        <name>Mg(2+)</name>
        <dbReference type="ChEBI" id="CHEBI:18420"/>
        <label>1</label>
        <note>catalytic</note>
    </ligand>
</feature>
<evidence type="ECO:0000256" key="2">
    <source>
        <dbReference type="ARBA" id="ARBA00022723"/>
    </source>
</evidence>
<proteinExistence type="predicted"/>
<evidence type="ECO:0000256" key="3">
    <source>
        <dbReference type="ARBA" id="ARBA00022801"/>
    </source>
</evidence>
<dbReference type="RefSeq" id="WP_056959393.1">
    <property type="nucleotide sequence ID" value="NZ_AYYN01000140.1"/>
</dbReference>
<feature type="binding site" evidence="5">
    <location>
        <position position="92"/>
    </location>
    <ligand>
        <name>Mg(2+)</name>
        <dbReference type="ChEBI" id="CHEBI:18420"/>
        <label>1</label>
        <note>catalytic</note>
    </ligand>
</feature>
<feature type="binding site" evidence="5">
    <location>
        <position position="90"/>
    </location>
    <ligand>
        <name>Mg(2+)</name>
        <dbReference type="ChEBI" id="CHEBI:18420"/>
        <label>2</label>
    </ligand>
</feature>
<sequence>MVVTDWQQINASVQTWFKEVRCQLLAGCETKLQVAKKSGRTDLVTNIDKQVEKYLVTQIKQTFPGSRVLGEEGDRDQDLATYQGLVWIIDPLDGTLNFVKQKDHFASMLAVYENGHEKLGYILDVINDKLYWGGPESGVFCNTARLPKVPDLFLDQGLLDVSGRMLIRNYRNVAQVAEKSMGVRVYGSAGIGFIHVLTGKTVGYCSHLHPWDHAAGKILAKAHGLSVKSIDDNELDVLSSNDVLVATKNAKNDIIKLMRKR</sequence>
<dbReference type="CDD" id="cd01637">
    <property type="entry name" value="IMPase_like"/>
    <property type="match status" value="1"/>
</dbReference>
<evidence type="ECO:0000313" key="7">
    <source>
        <dbReference type="Proteomes" id="UP000051612"/>
    </source>
</evidence>
<dbReference type="GO" id="GO:0006020">
    <property type="term" value="P:inositol metabolic process"/>
    <property type="evidence" value="ECO:0007669"/>
    <property type="project" value="TreeGrafter"/>
</dbReference>
<feature type="binding site" evidence="5">
    <location>
        <position position="93"/>
    </location>
    <ligand>
        <name>Mg(2+)</name>
        <dbReference type="ChEBI" id="CHEBI:18420"/>
        <label>2</label>
    </ligand>
</feature>
<name>A0A0R2B4F2_9LACO</name>
<dbReference type="Gene3D" id="3.40.190.80">
    <property type="match status" value="1"/>
</dbReference>
<dbReference type="PANTHER" id="PTHR20854">
    <property type="entry name" value="INOSITOL MONOPHOSPHATASE"/>
    <property type="match status" value="1"/>
</dbReference>
<dbReference type="PATRIC" id="fig|1423772.3.peg.891"/>
<dbReference type="InterPro" id="IPR000760">
    <property type="entry name" value="Inositol_monophosphatase-like"/>
</dbReference>
<dbReference type="GO" id="GO:0046872">
    <property type="term" value="F:metal ion binding"/>
    <property type="evidence" value="ECO:0007669"/>
    <property type="project" value="UniProtKB-KW"/>
</dbReference>
<dbReference type="Gene3D" id="3.30.540.10">
    <property type="entry name" value="Fructose-1,6-Bisphosphatase, subunit A, domain 1"/>
    <property type="match status" value="1"/>
</dbReference>
<keyword evidence="4 5" id="KW-0460">Magnesium</keyword>
<dbReference type="EMBL" id="AYYN01000140">
    <property type="protein sequence ID" value="KRM73554.1"/>
    <property type="molecule type" value="Genomic_DNA"/>
</dbReference>
<protein>
    <submittedName>
        <fullName evidence="6">Inositol monophosphatase</fullName>
    </submittedName>
</protein>
<dbReference type="Proteomes" id="UP000051612">
    <property type="component" value="Unassembled WGS sequence"/>
</dbReference>
<dbReference type="FunFam" id="3.30.540.10:FF:000003">
    <property type="entry name" value="Inositol-1-monophosphatase"/>
    <property type="match status" value="1"/>
</dbReference>
<accession>A0A0R2B4F2</accession>
<dbReference type="PROSITE" id="PS00629">
    <property type="entry name" value="IMP_1"/>
    <property type="match status" value="1"/>
</dbReference>
<comment type="caution">
    <text evidence="6">The sequence shown here is derived from an EMBL/GenBank/DDBJ whole genome shotgun (WGS) entry which is preliminary data.</text>
</comment>
<dbReference type="Pfam" id="PF00459">
    <property type="entry name" value="Inositol_P"/>
    <property type="match status" value="1"/>
</dbReference>
<organism evidence="6 7">
    <name type="scientific">Ligilactobacillus murinus DSM 20452 = NBRC 14221</name>
    <dbReference type="NCBI Taxonomy" id="1423772"/>
    <lineage>
        <taxon>Bacteria</taxon>
        <taxon>Bacillati</taxon>
        <taxon>Bacillota</taxon>
        <taxon>Bacilli</taxon>
        <taxon>Lactobacillales</taxon>
        <taxon>Lactobacillaceae</taxon>
        <taxon>Ligilactobacillus</taxon>
    </lineage>
</organism>
<reference evidence="6 7" key="1">
    <citation type="journal article" date="2015" name="Genome Announc.">
        <title>Expanding the biotechnology potential of lactobacilli through comparative genomics of 213 strains and associated genera.</title>
        <authorList>
            <person name="Sun Z."/>
            <person name="Harris H.M."/>
            <person name="McCann A."/>
            <person name="Guo C."/>
            <person name="Argimon S."/>
            <person name="Zhang W."/>
            <person name="Yang X."/>
            <person name="Jeffery I.B."/>
            <person name="Cooney J.C."/>
            <person name="Kagawa T.F."/>
            <person name="Liu W."/>
            <person name="Song Y."/>
            <person name="Salvetti E."/>
            <person name="Wrobel A."/>
            <person name="Rasinkangas P."/>
            <person name="Parkhill J."/>
            <person name="Rea M.C."/>
            <person name="O'Sullivan O."/>
            <person name="Ritari J."/>
            <person name="Douillard F.P."/>
            <person name="Paul Ross R."/>
            <person name="Yang R."/>
            <person name="Briner A.E."/>
            <person name="Felis G.E."/>
            <person name="de Vos W.M."/>
            <person name="Barrangou R."/>
            <person name="Klaenhammer T.R."/>
            <person name="Caufield P.W."/>
            <person name="Cui Y."/>
            <person name="Zhang H."/>
            <person name="O'Toole P.W."/>
        </authorList>
    </citation>
    <scope>NUCLEOTIDE SEQUENCE [LARGE SCALE GENOMIC DNA]</scope>
    <source>
        <strain evidence="6 7">DSM 20452</strain>
    </source>
</reference>
<keyword evidence="2 5" id="KW-0479">Metal-binding</keyword>
<dbReference type="GO" id="GO:0007165">
    <property type="term" value="P:signal transduction"/>
    <property type="evidence" value="ECO:0007669"/>
    <property type="project" value="TreeGrafter"/>
</dbReference>
<dbReference type="InterPro" id="IPR020583">
    <property type="entry name" value="Inositol_monoP_metal-BS"/>
</dbReference>
<dbReference type="PANTHER" id="PTHR20854:SF4">
    <property type="entry name" value="INOSITOL-1-MONOPHOSPHATASE-RELATED"/>
    <property type="match status" value="1"/>
</dbReference>
<dbReference type="PRINTS" id="PR00377">
    <property type="entry name" value="IMPHPHTASES"/>
</dbReference>
<keyword evidence="3" id="KW-0378">Hydrolase</keyword>
<dbReference type="AlphaFoldDB" id="A0A0R2B4F2"/>
<dbReference type="GO" id="GO:0008934">
    <property type="term" value="F:inositol monophosphate 1-phosphatase activity"/>
    <property type="evidence" value="ECO:0007669"/>
    <property type="project" value="TreeGrafter"/>
</dbReference>
<dbReference type="SUPFAM" id="SSF56655">
    <property type="entry name" value="Carbohydrate phosphatase"/>
    <property type="match status" value="1"/>
</dbReference>
<feature type="binding site" evidence="5">
    <location>
        <position position="71"/>
    </location>
    <ligand>
        <name>Mg(2+)</name>
        <dbReference type="ChEBI" id="CHEBI:18420"/>
        <label>1</label>
        <note>catalytic</note>
    </ligand>
</feature>
<comment type="cofactor">
    <cofactor evidence="1 5">
        <name>Mg(2+)</name>
        <dbReference type="ChEBI" id="CHEBI:18420"/>
    </cofactor>
</comment>
<evidence type="ECO:0000256" key="1">
    <source>
        <dbReference type="ARBA" id="ARBA00001946"/>
    </source>
</evidence>
<evidence type="ECO:0000313" key="6">
    <source>
        <dbReference type="EMBL" id="KRM73554.1"/>
    </source>
</evidence>
<evidence type="ECO:0000256" key="4">
    <source>
        <dbReference type="ARBA" id="ARBA00022842"/>
    </source>
</evidence>
<evidence type="ECO:0000256" key="5">
    <source>
        <dbReference type="PIRSR" id="PIRSR600760-2"/>
    </source>
</evidence>